<dbReference type="SMART" id="SM00248">
    <property type="entry name" value="ANK"/>
    <property type="match status" value="2"/>
</dbReference>
<evidence type="ECO:0000313" key="3">
    <source>
        <dbReference type="Proteomes" id="UP000193920"/>
    </source>
</evidence>
<dbReference type="AlphaFoldDB" id="A0A1Y2BP95"/>
<comment type="caution">
    <text evidence="2">The sequence shown here is derived from an EMBL/GenBank/DDBJ whole genome shotgun (WGS) entry which is preliminary data.</text>
</comment>
<dbReference type="OrthoDB" id="539213at2759"/>
<dbReference type="EMBL" id="MCOG01000147">
    <property type="protein sequence ID" value="ORY36573.1"/>
    <property type="molecule type" value="Genomic_DNA"/>
</dbReference>
<evidence type="ECO:0000313" key="2">
    <source>
        <dbReference type="EMBL" id="ORY36573.1"/>
    </source>
</evidence>
<feature type="coiled-coil region" evidence="1">
    <location>
        <begin position="178"/>
        <end position="208"/>
    </location>
</feature>
<dbReference type="InterPro" id="IPR036770">
    <property type="entry name" value="Ankyrin_rpt-contain_sf"/>
</dbReference>
<proteinExistence type="predicted"/>
<reference evidence="2 3" key="1">
    <citation type="submission" date="2016-08" db="EMBL/GenBank/DDBJ databases">
        <title>A Parts List for Fungal Cellulosomes Revealed by Comparative Genomics.</title>
        <authorList>
            <consortium name="DOE Joint Genome Institute"/>
            <person name="Haitjema C.H."/>
            <person name="Gilmore S.P."/>
            <person name="Henske J.K."/>
            <person name="Solomon K.V."/>
            <person name="De Groot R."/>
            <person name="Kuo A."/>
            <person name="Mondo S.J."/>
            <person name="Salamov A.A."/>
            <person name="Labutti K."/>
            <person name="Zhao Z."/>
            <person name="Chiniquy J."/>
            <person name="Barry K."/>
            <person name="Brewer H.M."/>
            <person name="Purvine S.O."/>
            <person name="Wright A.T."/>
            <person name="Boxma B."/>
            <person name="Van Alen T."/>
            <person name="Hackstein J.H."/>
            <person name="Baker S.E."/>
            <person name="Grigoriev I.V."/>
            <person name="O'Malley M.A."/>
        </authorList>
    </citation>
    <scope>NUCLEOTIDE SEQUENCE [LARGE SCALE GENOMIC DNA]</scope>
    <source>
        <strain evidence="2 3">G1</strain>
    </source>
</reference>
<keyword evidence="1" id="KW-0175">Coiled coil</keyword>
<dbReference type="InterPro" id="IPR002110">
    <property type="entry name" value="Ankyrin_rpt"/>
</dbReference>
<keyword evidence="3" id="KW-1185">Reference proteome</keyword>
<dbReference type="SUPFAM" id="SSF48403">
    <property type="entry name" value="Ankyrin repeat"/>
    <property type="match status" value="1"/>
</dbReference>
<sequence>MIQLLIDYANHNDIILEINEKNKYGEYPLFDATFNVNIEIVKLLIDYANRNKIILNLNEKNNFGSTPITQIMYHNNLEMFKILMKYSVEKGIKLIIDENVVEKKFSEKIYDINYHLKNITEIDSEILKLIYLYKNENKIKVIFSNNSYFLKKFNEFNKEKVKDDKLMKEELEIEMKMKVKIEKEIKEKELIKKELEKEIKEKELIKKN</sequence>
<dbReference type="Gene3D" id="1.25.40.20">
    <property type="entry name" value="Ankyrin repeat-containing domain"/>
    <property type="match status" value="1"/>
</dbReference>
<dbReference type="Proteomes" id="UP000193920">
    <property type="component" value="Unassembled WGS sequence"/>
</dbReference>
<evidence type="ECO:0008006" key="4">
    <source>
        <dbReference type="Google" id="ProtNLM"/>
    </source>
</evidence>
<dbReference type="Pfam" id="PF12796">
    <property type="entry name" value="Ank_2"/>
    <property type="match status" value="1"/>
</dbReference>
<accession>A0A1Y2BP95</accession>
<gene>
    <name evidence="2" type="ORF">LY90DRAFT_58157</name>
</gene>
<protein>
    <recommendedName>
        <fullName evidence="4">Ankyrin</fullName>
    </recommendedName>
</protein>
<organism evidence="2 3">
    <name type="scientific">Neocallimastix californiae</name>
    <dbReference type="NCBI Taxonomy" id="1754190"/>
    <lineage>
        <taxon>Eukaryota</taxon>
        <taxon>Fungi</taxon>
        <taxon>Fungi incertae sedis</taxon>
        <taxon>Chytridiomycota</taxon>
        <taxon>Chytridiomycota incertae sedis</taxon>
        <taxon>Neocallimastigomycetes</taxon>
        <taxon>Neocallimastigales</taxon>
        <taxon>Neocallimastigaceae</taxon>
        <taxon>Neocallimastix</taxon>
    </lineage>
</organism>
<name>A0A1Y2BP95_9FUNG</name>
<evidence type="ECO:0000256" key="1">
    <source>
        <dbReference type="SAM" id="Coils"/>
    </source>
</evidence>